<protein>
    <recommendedName>
        <fullName evidence="6">Serine protease inhibitor, potato inhibitor I-type family protein</fullName>
    </recommendedName>
</protein>
<comment type="similarity">
    <text evidence="1">Belongs to the protease inhibitor I13 (potato type I serine protease inhibitor) family.</text>
</comment>
<dbReference type="GO" id="GO:0004867">
    <property type="term" value="F:serine-type endopeptidase inhibitor activity"/>
    <property type="evidence" value="ECO:0007669"/>
    <property type="project" value="UniProtKB-KW"/>
</dbReference>
<dbReference type="AlphaFoldDB" id="A0A2G3AE61"/>
<dbReference type="Proteomes" id="UP000222542">
    <property type="component" value="Unassembled WGS sequence"/>
</dbReference>
<evidence type="ECO:0000313" key="4">
    <source>
        <dbReference type="EMBL" id="PHT92529.1"/>
    </source>
</evidence>
<dbReference type="PANTHER" id="PTHR33091">
    <property type="entry name" value="PROTEIN, PUTATIVE, EXPRESSED-RELATED"/>
    <property type="match status" value="1"/>
</dbReference>
<dbReference type="Gramene" id="PHT92529">
    <property type="protein sequence ID" value="PHT92529"/>
    <property type="gene ID" value="T459_00411"/>
</dbReference>
<keyword evidence="2" id="KW-0646">Protease inhibitor</keyword>
<name>A0A2G3AE61_CAPAN</name>
<dbReference type="GO" id="GO:0009611">
    <property type="term" value="P:response to wounding"/>
    <property type="evidence" value="ECO:0007669"/>
    <property type="project" value="InterPro"/>
</dbReference>
<dbReference type="InterPro" id="IPR000864">
    <property type="entry name" value="Prot_inh_pot1"/>
</dbReference>
<dbReference type="Gene3D" id="3.30.10.10">
    <property type="entry name" value="Trypsin Inhibitor V, subunit A"/>
    <property type="match status" value="1"/>
</dbReference>
<dbReference type="InterPro" id="IPR036354">
    <property type="entry name" value="Prot_inh_pot1_sf"/>
</dbReference>
<proteinExistence type="inferred from homology"/>
<keyword evidence="5" id="KW-1185">Reference proteome</keyword>
<dbReference type="OMA" id="CCNIVWI"/>
<sequence>MRVWASKVPYPPCLACDCTGNFCKKNGEKIQYEWPELVGVEIKKAKATIERTNPNVTVVRLIDSDCIRIPDVCCNRVWLCPDEKDLVQTIPVVG</sequence>
<reference evidence="4 5" key="1">
    <citation type="journal article" date="2014" name="Nat. Genet.">
        <title>Genome sequence of the hot pepper provides insights into the evolution of pungency in Capsicum species.</title>
        <authorList>
            <person name="Kim S."/>
            <person name="Park M."/>
            <person name="Yeom S.I."/>
            <person name="Kim Y.M."/>
            <person name="Lee J.M."/>
            <person name="Lee H.A."/>
            <person name="Seo E."/>
            <person name="Choi J."/>
            <person name="Cheong K."/>
            <person name="Kim K.T."/>
            <person name="Jung K."/>
            <person name="Lee G.W."/>
            <person name="Oh S.K."/>
            <person name="Bae C."/>
            <person name="Kim S.B."/>
            <person name="Lee H.Y."/>
            <person name="Kim S.Y."/>
            <person name="Kim M.S."/>
            <person name="Kang B.C."/>
            <person name="Jo Y.D."/>
            <person name="Yang H.B."/>
            <person name="Jeong H.J."/>
            <person name="Kang W.H."/>
            <person name="Kwon J.K."/>
            <person name="Shin C."/>
            <person name="Lim J.Y."/>
            <person name="Park J.H."/>
            <person name="Huh J.H."/>
            <person name="Kim J.S."/>
            <person name="Kim B.D."/>
            <person name="Cohen O."/>
            <person name="Paran I."/>
            <person name="Suh M.C."/>
            <person name="Lee S.B."/>
            <person name="Kim Y.K."/>
            <person name="Shin Y."/>
            <person name="Noh S.J."/>
            <person name="Park J."/>
            <person name="Seo Y.S."/>
            <person name="Kwon S.Y."/>
            <person name="Kim H.A."/>
            <person name="Park J.M."/>
            <person name="Kim H.J."/>
            <person name="Choi S.B."/>
            <person name="Bosland P.W."/>
            <person name="Reeves G."/>
            <person name="Jo S.H."/>
            <person name="Lee B.W."/>
            <person name="Cho H.T."/>
            <person name="Choi H.S."/>
            <person name="Lee M.S."/>
            <person name="Yu Y."/>
            <person name="Do Choi Y."/>
            <person name="Park B.S."/>
            <person name="van Deynze A."/>
            <person name="Ashrafi H."/>
            <person name="Hill T."/>
            <person name="Kim W.T."/>
            <person name="Pai H.S."/>
            <person name="Ahn H.K."/>
            <person name="Yeam I."/>
            <person name="Giovannoni J.J."/>
            <person name="Rose J.K."/>
            <person name="Sorensen I."/>
            <person name="Lee S.J."/>
            <person name="Kim R.W."/>
            <person name="Choi I.Y."/>
            <person name="Choi B.S."/>
            <person name="Lim J.S."/>
            <person name="Lee Y.H."/>
            <person name="Choi D."/>
        </authorList>
    </citation>
    <scope>NUCLEOTIDE SEQUENCE [LARGE SCALE GENOMIC DNA]</scope>
    <source>
        <strain evidence="5">cv. CM334</strain>
    </source>
</reference>
<evidence type="ECO:0008006" key="6">
    <source>
        <dbReference type="Google" id="ProtNLM"/>
    </source>
</evidence>
<dbReference type="Pfam" id="PF00280">
    <property type="entry name" value="potato_inhibit"/>
    <property type="match status" value="1"/>
</dbReference>
<evidence type="ECO:0000256" key="1">
    <source>
        <dbReference type="ARBA" id="ARBA00008210"/>
    </source>
</evidence>
<comment type="caution">
    <text evidence="4">The sequence shown here is derived from an EMBL/GenBank/DDBJ whole genome shotgun (WGS) entry which is preliminary data.</text>
</comment>
<reference evidence="4 5" key="2">
    <citation type="journal article" date="2017" name="Genome Biol.">
        <title>New reference genome sequences of hot pepper reveal the massive evolution of plant disease-resistance genes by retroduplication.</title>
        <authorList>
            <person name="Kim S."/>
            <person name="Park J."/>
            <person name="Yeom S.I."/>
            <person name="Kim Y.M."/>
            <person name="Seo E."/>
            <person name="Kim K.T."/>
            <person name="Kim M.S."/>
            <person name="Lee J.M."/>
            <person name="Cheong K."/>
            <person name="Shin H.S."/>
            <person name="Kim S.B."/>
            <person name="Han K."/>
            <person name="Lee J."/>
            <person name="Park M."/>
            <person name="Lee H.A."/>
            <person name="Lee H.Y."/>
            <person name="Lee Y."/>
            <person name="Oh S."/>
            <person name="Lee J.H."/>
            <person name="Choi E."/>
            <person name="Choi E."/>
            <person name="Lee S.E."/>
            <person name="Jeon J."/>
            <person name="Kim H."/>
            <person name="Choi G."/>
            <person name="Song H."/>
            <person name="Lee J."/>
            <person name="Lee S.C."/>
            <person name="Kwon J.K."/>
            <person name="Lee H.Y."/>
            <person name="Koo N."/>
            <person name="Hong Y."/>
            <person name="Kim R.W."/>
            <person name="Kang W.H."/>
            <person name="Huh J.H."/>
            <person name="Kang B.C."/>
            <person name="Yang T.J."/>
            <person name="Lee Y.H."/>
            <person name="Bennetzen J.L."/>
            <person name="Choi D."/>
        </authorList>
    </citation>
    <scope>NUCLEOTIDE SEQUENCE [LARGE SCALE GENOMIC DNA]</scope>
    <source>
        <strain evidence="5">cv. CM334</strain>
    </source>
</reference>
<gene>
    <name evidence="4" type="ORF">T459_00411</name>
</gene>
<dbReference type="SUPFAM" id="SSF54654">
    <property type="entry name" value="CI-2 family of serine protease inhibitors"/>
    <property type="match status" value="1"/>
</dbReference>
<evidence type="ECO:0000256" key="3">
    <source>
        <dbReference type="ARBA" id="ARBA00022900"/>
    </source>
</evidence>
<keyword evidence="3" id="KW-0722">Serine protease inhibitor</keyword>
<evidence type="ECO:0000313" key="5">
    <source>
        <dbReference type="Proteomes" id="UP000222542"/>
    </source>
</evidence>
<evidence type="ECO:0000256" key="2">
    <source>
        <dbReference type="ARBA" id="ARBA00022690"/>
    </source>
</evidence>
<dbReference type="PANTHER" id="PTHR33091:SF99">
    <property type="entry name" value="INHIBITOR OF TRYPSIN_HAGEMAN FACTOR-LIKE PROTEIN-RELATED"/>
    <property type="match status" value="1"/>
</dbReference>
<accession>A0A2G3AE61</accession>
<organism evidence="4 5">
    <name type="scientific">Capsicum annuum</name>
    <name type="common">Capsicum pepper</name>
    <dbReference type="NCBI Taxonomy" id="4072"/>
    <lineage>
        <taxon>Eukaryota</taxon>
        <taxon>Viridiplantae</taxon>
        <taxon>Streptophyta</taxon>
        <taxon>Embryophyta</taxon>
        <taxon>Tracheophyta</taxon>
        <taxon>Spermatophyta</taxon>
        <taxon>Magnoliopsida</taxon>
        <taxon>eudicotyledons</taxon>
        <taxon>Gunneridae</taxon>
        <taxon>Pentapetalae</taxon>
        <taxon>asterids</taxon>
        <taxon>lamiids</taxon>
        <taxon>Solanales</taxon>
        <taxon>Solanaceae</taxon>
        <taxon>Solanoideae</taxon>
        <taxon>Capsiceae</taxon>
        <taxon>Capsicum</taxon>
    </lineage>
</organism>
<dbReference type="EMBL" id="AYRZ02000001">
    <property type="protein sequence ID" value="PHT92529.1"/>
    <property type="molecule type" value="Genomic_DNA"/>
</dbReference>